<organism evidence="1 2">
    <name type="scientific">Desulfomicrobium macestii</name>
    <dbReference type="NCBI Taxonomy" id="90731"/>
    <lineage>
        <taxon>Bacteria</taxon>
        <taxon>Pseudomonadati</taxon>
        <taxon>Thermodesulfobacteriota</taxon>
        <taxon>Desulfovibrionia</taxon>
        <taxon>Desulfovibrionales</taxon>
        <taxon>Desulfomicrobiaceae</taxon>
        <taxon>Desulfomicrobium</taxon>
    </lineage>
</organism>
<dbReference type="Proteomes" id="UP000639010">
    <property type="component" value="Unassembled WGS sequence"/>
</dbReference>
<evidence type="ECO:0000313" key="1">
    <source>
        <dbReference type="EMBL" id="MBE1424153.1"/>
    </source>
</evidence>
<dbReference type="EMBL" id="JADBGG010000004">
    <property type="protein sequence ID" value="MBE1424153.1"/>
    <property type="molecule type" value="Genomic_DNA"/>
</dbReference>
<protein>
    <recommendedName>
        <fullName evidence="3">Response regulator receiver protein</fullName>
    </recommendedName>
</protein>
<gene>
    <name evidence="1" type="ORF">H4684_000780</name>
</gene>
<comment type="caution">
    <text evidence="1">The sequence shown here is derived from an EMBL/GenBank/DDBJ whole genome shotgun (WGS) entry which is preliminary data.</text>
</comment>
<keyword evidence="2" id="KW-1185">Reference proteome</keyword>
<proteinExistence type="predicted"/>
<evidence type="ECO:0000313" key="2">
    <source>
        <dbReference type="Proteomes" id="UP000639010"/>
    </source>
</evidence>
<dbReference type="RefSeq" id="WP_192622883.1">
    <property type="nucleotide sequence ID" value="NZ_JADBGG010000004.1"/>
</dbReference>
<evidence type="ECO:0008006" key="3">
    <source>
        <dbReference type="Google" id="ProtNLM"/>
    </source>
</evidence>
<name>A0ABR9H0Q4_9BACT</name>
<accession>A0ABR9H0Q4</accession>
<reference evidence="1 2" key="1">
    <citation type="submission" date="2020-10" db="EMBL/GenBank/DDBJ databases">
        <title>Genomic Encyclopedia of Type Strains, Phase IV (KMG-IV): sequencing the most valuable type-strain genomes for metagenomic binning, comparative biology and taxonomic classification.</title>
        <authorList>
            <person name="Goeker M."/>
        </authorList>
    </citation>
    <scope>NUCLEOTIDE SEQUENCE [LARGE SCALE GENOMIC DNA]</scope>
    <source>
        <strain evidence="1 2">DSM 4194</strain>
    </source>
</reference>
<sequence>MRVAIVSDRKFDLHDFSRGMGSDVDWFANPDEFLGHACELSWNLVVLDALLDGADITRTLQDLLRVNSLLHTAVIADMTEPELFAYCEGLGVLCAVPAMPEWNDGARVMNQLCLFYDMG</sequence>